<dbReference type="Pfam" id="PF03960">
    <property type="entry name" value="ArsC"/>
    <property type="match status" value="1"/>
</dbReference>
<dbReference type="Gene3D" id="3.40.30.10">
    <property type="entry name" value="Glutaredoxin"/>
    <property type="match status" value="1"/>
</dbReference>
<gene>
    <name evidence="3" type="ORF">EXM22_03750</name>
</gene>
<dbReference type="SUPFAM" id="SSF52833">
    <property type="entry name" value="Thioredoxin-like"/>
    <property type="match status" value="1"/>
</dbReference>
<dbReference type="Proteomes" id="UP000324209">
    <property type="component" value="Chromosome"/>
</dbReference>
<evidence type="ECO:0000256" key="2">
    <source>
        <dbReference type="PROSITE-ProRule" id="PRU01282"/>
    </source>
</evidence>
<evidence type="ECO:0000256" key="1">
    <source>
        <dbReference type="ARBA" id="ARBA00007198"/>
    </source>
</evidence>
<name>A0A5C1QKM1_9SPIO</name>
<protein>
    <submittedName>
        <fullName evidence="3">ArsC family transcriptional regulator</fullName>
    </submittedName>
</protein>
<dbReference type="OrthoDB" id="9803749at2"/>
<reference evidence="3 4" key="1">
    <citation type="submission" date="2019-02" db="EMBL/GenBank/DDBJ databases">
        <title>Complete Genome Sequence and Methylome Analysis of free living Spirochaetas.</title>
        <authorList>
            <person name="Fomenkov A."/>
            <person name="Dubinina G."/>
            <person name="Leshcheva N."/>
            <person name="Mikheeva N."/>
            <person name="Grabovich M."/>
            <person name="Vincze T."/>
            <person name="Roberts R.J."/>
        </authorList>
    </citation>
    <scope>NUCLEOTIDE SEQUENCE [LARGE SCALE GENOMIC DNA]</scope>
    <source>
        <strain evidence="3 4">K2</strain>
    </source>
</reference>
<evidence type="ECO:0000313" key="3">
    <source>
        <dbReference type="EMBL" id="QEN07144.1"/>
    </source>
</evidence>
<dbReference type="PANTHER" id="PTHR30041">
    <property type="entry name" value="ARSENATE REDUCTASE"/>
    <property type="match status" value="1"/>
</dbReference>
<evidence type="ECO:0000313" key="4">
    <source>
        <dbReference type="Proteomes" id="UP000324209"/>
    </source>
</evidence>
<organism evidence="3 4">
    <name type="scientific">Oceanispirochaeta crateris</name>
    <dbReference type="NCBI Taxonomy" id="2518645"/>
    <lineage>
        <taxon>Bacteria</taxon>
        <taxon>Pseudomonadati</taxon>
        <taxon>Spirochaetota</taxon>
        <taxon>Spirochaetia</taxon>
        <taxon>Spirochaetales</taxon>
        <taxon>Spirochaetaceae</taxon>
        <taxon>Oceanispirochaeta</taxon>
    </lineage>
</organism>
<dbReference type="AlphaFoldDB" id="A0A5C1QKM1"/>
<dbReference type="InterPro" id="IPR036249">
    <property type="entry name" value="Thioredoxin-like_sf"/>
</dbReference>
<comment type="similarity">
    <text evidence="1 2">Belongs to the ArsC family.</text>
</comment>
<dbReference type="PANTHER" id="PTHR30041:SF8">
    <property type="entry name" value="PROTEIN YFFB"/>
    <property type="match status" value="1"/>
</dbReference>
<dbReference type="KEGG" id="ock:EXM22_03750"/>
<dbReference type="PROSITE" id="PS51353">
    <property type="entry name" value="ARSC"/>
    <property type="match status" value="1"/>
</dbReference>
<accession>A0A5C1QKM1</accession>
<dbReference type="EMBL" id="CP036150">
    <property type="protein sequence ID" value="QEN07144.1"/>
    <property type="molecule type" value="Genomic_DNA"/>
</dbReference>
<proteinExistence type="inferred from homology"/>
<dbReference type="RefSeq" id="WP_149485226.1">
    <property type="nucleotide sequence ID" value="NZ_CP036150.1"/>
</dbReference>
<sequence>MNIQIIGKKKCQDTRKAERFFKERGHKYFTLDLNEKALSPGELRNILAKVSSDDLVDKDSKLYKQKFSFMDFDPEEELLAHPDLIKTPIIRCDGKVCVGYKPETWKTWIEG</sequence>
<dbReference type="InterPro" id="IPR006660">
    <property type="entry name" value="Arsenate_reductase-like"/>
</dbReference>
<keyword evidence="4" id="KW-1185">Reference proteome</keyword>